<comment type="function">
    <text evidence="2">Involved in the biosynthesis of the yellow-orange carotenoid staphyloxanthin, which plays a role in the virulence via its protective function against oxidative stress. Catalyzes the head-to-head condensation of two molecules of farnesyl diphosphate (FPP) into the colorless C(30) carotenoid 4,4'-diapophytoene (dehydrosqualene).</text>
</comment>
<evidence type="ECO:0000313" key="10">
    <source>
        <dbReference type="Proteomes" id="UP000283576"/>
    </source>
</evidence>
<proteinExistence type="inferred from homology"/>
<dbReference type="SUPFAM" id="SSF48576">
    <property type="entry name" value="Terpenoid synthases"/>
    <property type="match status" value="1"/>
</dbReference>
<accession>A0A418HPL8</accession>
<evidence type="ECO:0000256" key="8">
    <source>
        <dbReference type="ARBA" id="ARBA00032389"/>
    </source>
</evidence>
<evidence type="ECO:0000256" key="7">
    <source>
        <dbReference type="ARBA" id="ARBA00031761"/>
    </source>
</evidence>
<protein>
    <recommendedName>
        <fullName evidence="6">4,4'-diapophytoene synthase</fullName>
        <ecNumber evidence="5">2.5.1.96</ecNumber>
    </recommendedName>
    <alternativeName>
        <fullName evidence="7">C30 carotenoid synthase</fullName>
    </alternativeName>
    <alternativeName>
        <fullName evidence="8">Dehydrosqualene synthase</fullName>
    </alternativeName>
</protein>
<dbReference type="Proteomes" id="UP000283576">
    <property type="component" value="Unassembled WGS sequence"/>
</dbReference>
<dbReference type="Pfam" id="PF00494">
    <property type="entry name" value="SQS_PSY"/>
    <property type="match status" value="1"/>
</dbReference>
<dbReference type="PANTHER" id="PTHR31480">
    <property type="entry name" value="BIFUNCTIONAL LYCOPENE CYCLASE/PHYTOENE SYNTHASE"/>
    <property type="match status" value="1"/>
</dbReference>
<organism evidence="9 10">
    <name type="scientific">Staphylococcus gallinarum</name>
    <dbReference type="NCBI Taxonomy" id="1293"/>
    <lineage>
        <taxon>Bacteria</taxon>
        <taxon>Bacillati</taxon>
        <taxon>Bacillota</taxon>
        <taxon>Bacilli</taxon>
        <taxon>Bacillales</taxon>
        <taxon>Staphylococcaceae</taxon>
        <taxon>Staphylococcus</taxon>
    </lineage>
</organism>
<evidence type="ECO:0000256" key="6">
    <source>
        <dbReference type="ARBA" id="ARBA00016163"/>
    </source>
</evidence>
<dbReference type="InterPro" id="IPR002060">
    <property type="entry name" value="Squ/phyt_synthse"/>
</dbReference>
<dbReference type="AlphaFoldDB" id="A0A418HPL8"/>
<gene>
    <name evidence="9" type="ORF">BUZ01_03135</name>
</gene>
<evidence type="ECO:0000256" key="3">
    <source>
        <dbReference type="ARBA" id="ARBA00004677"/>
    </source>
</evidence>
<evidence type="ECO:0000256" key="5">
    <source>
        <dbReference type="ARBA" id="ARBA00012627"/>
    </source>
</evidence>
<comment type="caution">
    <text evidence="9">The sequence shown here is derived from an EMBL/GenBank/DDBJ whole genome shotgun (WGS) entry which is preliminary data.</text>
</comment>
<dbReference type="EMBL" id="QXRZ01000002">
    <property type="protein sequence ID" value="RIL43628.1"/>
    <property type="molecule type" value="Genomic_DNA"/>
</dbReference>
<sequence length="290" mass="33845">MGNLEKEYKYCQKIMKNYTKTFANAFEHLSTEKRNALWSIYALYHNVDESIKVHKDIEYLNKIKQDVQQIYNGETKKFHSNTKIMKPLAQTIYLYDLPKSALETFIQTVEDDFVFSANDTDQQLEQYCYGVSGVIGELLNPIFTQSQIETAKVAEANAMSITLGKALQLTKILRNVGKDYSNGKIYISIEKLEYYNVDLDSIYYNGVTPNYAHLWESYANLIERNFSYILDHLYLFDDDIEPIIVLTIKTYQGLLEEVRKNLYDVTKHANLSSYKKSKIYRNVMETYSKS</sequence>
<dbReference type="Gene3D" id="1.10.600.10">
    <property type="entry name" value="Farnesyl Diphosphate Synthase"/>
    <property type="match status" value="1"/>
</dbReference>
<evidence type="ECO:0000256" key="4">
    <source>
        <dbReference type="ARBA" id="ARBA00009720"/>
    </source>
</evidence>
<reference evidence="9 10" key="1">
    <citation type="journal article" date="2016" name="Front. Microbiol.">
        <title>Comprehensive Phylogenetic Analysis of Bovine Non-aureus Staphylococci Species Based on Whole-Genome Sequencing.</title>
        <authorList>
            <person name="Naushad S."/>
            <person name="Barkema H.W."/>
            <person name="Luby C."/>
            <person name="Condas L.A."/>
            <person name="Nobrega D.B."/>
            <person name="Carson D.A."/>
            <person name="De Buck J."/>
        </authorList>
    </citation>
    <scope>NUCLEOTIDE SEQUENCE [LARGE SCALE GENOMIC DNA]</scope>
    <source>
        <strain evidence="9 10">SNUC 1388</strain>
    </source>
</reference>
<evidence type="ECO:0000256" key="2">
    <source>
        <dbReference type="ARBA" id="ARBA00002144"/>
    </source>
</evidence>
<dbReference type="InterPro" id="IPR008949">
    <property type="entry name" value="Isoprenoid_synthase_dom_sf"/>
</dbReference>
<comment type="pathway">
    <text evidence="3">Carotenoid biosynthesis; staphyloxanthin biosynthesis; staphyloxanthin from farnesyl diphosphate: step 1/5.</text>
</comment>
<dbReference type="GO" id="GO:0016765">
    <property type="term" value="F:transferase activity, transferring alkyl or aryl (other than methyl) groups"/>
    <property type="evidence" value="ECO:0007669"/>
    <property type="project" value="UniProtKB-ARBA"/>
</dbReference>
<comment type="similarity">
    <text evidence="4">Belongs to the phytoene/squalene synthase family. CrtM subfamily.</text>
</comment>
<dbReference type="RefSeq" id="WP_107526860.1">
    <property type="nucleotide sequence ID" value="NZ_PYYD01000016.1"/>
</dbReference>
<evidence type="ECO:0000313" key="9">
    <source>
        <dbReference type="EMBL" id="RIL43628.1"/>
    </source>
</evidence>
<comment type="catalytic activity">
    <reaction evidence="1">
        <text>2 (2E,6E)-farnesyl diphosphate = 15-cis-4,4'-diapophytoene + 2 diphosphate</text>
        <dbReference type="Rhea" id="RHEA:31547"/>
        <dbReference type="ChEBI" id="CHEBI:33019"/>
        <dbReference type="ChEBI" id="CHEBI:62738"/>
        <dbReference type="ChEBI" id="CHEBI:175763"/>
        <dbReference type="EC" id="2.5.1.96"/>
    </reaction>
</comment>
<name>A0A418HPL8_STAGA</name>
<dbReference type="EC" id="2.5.1.96" evidence="5"/>
<dbReference type="UniPathway" id="UPA00029">
    <property type="reaction ID" value="UER00556"/>
</dbReference>
<evidence type="ECO:0000256" key="1">
    <source>
        <dbReference type="ARBA" id="ARBA00000746"/>
    </source>
</evidence>